<reference evidence="2 3" key="1">
    <citation type="submission" date="2019-01" db="EMBL/GenBank/DDBJ databases">
        <title>Draft genome sequences of three monokaryotic isolates of the white-rot basidiomycete fungus Dichomitus squalens.</title>
        <authorList>
            <consortium name="DOE Joint Genome Institute"/>
            <person name="Lopez S.C."/>
            <person name="Andreopoulos B."/>
            <person name="Pangilinan J."/>
            <person name="Lipzen A."/>
            <person name="Riley R."/>
            <person name="Ahrendt S."/>
            <person name="Ng V."/>
            <person name="Barry K."/>
            <person name="Daum C."/>
            <person name="Grigoriev I.V."/>
            <person name="Hilden K.S."/>
            <person name="Makela M.R."/>
            <person name="de Vries R.P."/>
        </authorList>
    </citation>
    <scope>NUCLEOTIDE SEQUENCE [LARGE SCALE GENOMIC DNA]</scope>
    <source>
        <strain evidence="2 3">CBS 464.89</strain>
    </source>
</reference>
<feature type="compositionally biased region" description="Basic and acidic residues" evidence="1">
    <location>
        <begin position="397"/>
        <end position="418"/>
    </location>
</feature>
<feature type="compositionally biased region" description="Polar residues" evidence="1">
    <location>
        <begin position="132"/>
        <end position="149"/>
    </location>
</feature>
<dbReference type="AlphaFoldDB" id="A0A4Q9Q610"/>
<evidence type="ECO:0000313" key="3">
    <source>
        <dbReference type="Proteomes" id="UP000292082"/>
    </source>
</evidence>
<feature type="compositionally biased region" description="Polar residues" evidence="1">
    <location>
        <begin position="686"/>
        <end position="695"/>
    </location>
</feature>
<keyword evidence="3" id="KW-1185">Reference proteome</keyword>
<feature type="compositionally biased region" description="Low complexity" evidence="1">
    <location>
        <begin position="15"/>
        <end position="28"/>
    </location>
</feature>
<feature type="region of interest" description="Disordered" evidence="1">
    <location>
        <begin position="206"/>
        <end position="272"/>
    </location>
</feature>
<evidence type="ECO:0000313" key="2">
    <source>
        <dbReference type="EMBL" id="TBU62877.1"/>
    </source>
</evidence>
<feature type="region of interest" description="Disordered" evidence="1">
    <location>
        <begin position="1"/>
        <end position="37"/>
    </location>
</feature>
<feature type="compositionally biased region" description="Low complexity" evidence="1">
    <location>
        <begin position="499"/>
        <end position="509"/>
    </location>
</feature>
<feature type="region of interest" description="Disordered" evidence="1">
    <location>
        <begin position="893"/>
        <end position="916"/>
    </location>
</feature>
<evidence type="ECO:0000256" key="1">
    <source>
        <dbReference type="SAM" id="MobiDB-lite"/>
    </source>
</evidence>
<feature type="compositionally biased region" description="Low complexity" evidence="1">
    <location>
        <begin position="667"/>
        <end position="685"/>
    </location>
</feature>
<accession>A0A4Q9Q610</accession>
<feature type="compositionally biased region" description="Low complexity" evidence="1">
    <location>
        <begin position="218"/>
        <end position="227"/>
    </location>
</feature>
<feature type="region of interest" description="Disordered" evidence="1">
    <location>
        <begin position="372"/>
        <end position="440"/>
    </location>
</feature>
<feature type="region of interest" description="Disordered" evidence="1">
    <location>
        <begin position="50"/>
        <end position="161"/>
    </location>
</feature>
<gene>
    <name evidence="2" type="ORF">BD310DRAFT_1027107</name>
</gene>
<feature type="compositionally biased region" description="Low complexity" evidence="1">
    <location>
        <begin position="697"/>
        <end position="711"/>
    </location>
</feature>
<protein>
    <submittedName>
        <fullName evidence="2">Uncharacterized protein</fullName>
    </submittedName>
</protein>
<organism evidence="2 3">
    <name type="scientific">Dichomitus squalens</name>
    <dbReference type="NCBI Taxonomy" id="114155"/>
    <lineage>
        <taxon>Eukaryota</taxon>
        <taxon>Fungi</taxon>
        <taxon>Dikarya</taxon>
        <taxon>Basidiomycota</taxon>
        <taxon>Agaricomycotina</taxon>
        <taxon>Agaricomycetes</taxon>
        <taxon>Polyporales</taxon>
        <taxon>Polyporaceae</taxon>
        <taxon>Dichomitus</taxon>
    </lineage>
</organism>
<feature type="region of interest" description="Disordered" evidence="1">
    <location>
        <begin position="455"/>
        <end position="743"/>
    </location>
</feature>
<sequence length="952" mass="100113">MAKQSARSRFFSVGRSKASPARTASTRRASIRRSVIRSGAPPLDLAFSYAEHPGADGKGLLLAMPEGDGPSAPTRDSLQSAGKAASTVMKDSPLPALPEDAASSSRIGAASPHTLQHGRPPQPSTSSRTPQARSQRAPQHSKASSSGPQSAPARGRSWSASDHVLERARARAHAPPRFATTFIFAHLAVYTPPESSPVLTRYLLSRSATMPPPPPSALPQQQQQQQQNIFRRITSRFRSPHAPSQPPPQPSAQHPQARPRPPRNSTTADAPQRKSTLLRVVHMPPMPRAPVPAAPPNDFTSLEQRQAALRARGLVPAASRRFRDADGYMMPLSEQEAEIDRRFTIVVPGDESGEGESESEATRIREAWLAKQVEGGAPGLGREGAESESEPEPEAPPPRKSDALERASRDGTIGERSPRRATFVTVDVDAPALSPNVGEFGARVASPVSATVEDVDFHTAPSSPGRPDDGFRPPFSAANDGKLRQQPSPPSSPSRRRPPASTSTSPAHRSAPKPTSTPTREERDPPGSPSAHSEKVSLWLRTSVDTPTPLSLSGSAAGLSASPRTSLASEHHAPQSPSKTSANGGSGTLRARKEKPPPIIVTHSQDGKSASQAQAIAVAIAAAATSDSEASTSSTSDHGRPSLPGKHVNGNGDGSARGRAAVAPRLAHAQSSSTRTTTATVPALSPTRTVSSSGAESALPTPTTTSHAHAALVRDASISRGSTSHSSDNGHDTGMVPARPRRGTGLGLLSTGGCQGKAPGATTIAAPVIMEEFSETEPSSEEGEFGVMNVPANAAASVAAASPVPVAAVRPRFSQEGVAVPRPPRSQTAEQAQEKAEGRKSFSLFGKKSLEIPRDTRTSSSMLNLRRAFTSSTKPRPKSTVDPVVVPDSMGVRRKRSKMLDTSAAPSAFPRGTMPPRQAVAPTMHSHGTIVHQAHFIEDDESRRLSEMAFLT</sequence>
<dbReference type="EMBL" id="ML145091">
    <property type="protein sequence ID" value="TBU62877.1"/>
    <property type="molecule type" value="Genomic_DNA"/>
</dbReference>
<feature type="compositionally biased region" description="Low complexity" evidence="1">
    <location>
        <begin position="550"/>
        <end position="562"/>
    </location>
</feature>
<dbReference type="Proteomes" id="UP000292082">
    <property type="component" value="Unassembled WGS sequence"/>
</dbReference>
<name>A0A4Q9Q610_9APHY</name>
<proteinExistence type="predicted"/>
<feature type="region of interest" description="Disordered" evidence="1">
    <location>
        <begin position="815"/>
        <end position="842"/>
    </location>
</feature>
<feature type="compositionally biased region" description="Low complexity" evidence="1">
    <location>
        <begin position="609"/>
        <end position="636"/>
    </location>
</feature>